<keyword evidence="8" id="KW-0916">Viral movement protein</keyword>
<comment type="subcellular location">
    <subcellularLocation>
        <location evidence="1">Host endoplasmic reticulum membrane</location>
    </subcellularLocation>
</comment>
<evidence type="ECO:0000256" key="9">
    <source>
        <dbReference type="ARBA" id="ARBA00023136"/>
    </source>
</evidence>
<accession>A0AAU7L1Y8</accession>
<comment type="function">
    <text evidence="11">Plays a role in viral cell-to-cell propagation, by facilitating genome transport to neighboring plant cells through plasmosdesmata. May induce the formation of granular vesicles derived from the Endoplasmic reticulum, which align on actin filaments.</text>
</comment>
<evidence type="ECO:0000256" key="3">
    <source>
        <dbReference type="ARBA" id="ARBA00013812"/>
    </source>
</evidence>
<evidence type="ECO:0000256" key="13">
    <source>
        <dbReference type="SAM" id="Phobius"/>
    </source>
</evidence>
<dbReference type="Pfam" id="PF02495">
    <property type="entry name" value="TGBp3"/>
    <property type="match status" value="1"/>
</dbReference>
<dbReference type="InterPro" id="IPR003411">
    <property type="entry name" value="TGBp3"/>
</dbReference>
<proteinExistence type="inferred from homology"/>
<evidence type="ECO:0000256" key="1">
    <source>
        <dbReference type="ARBA" id="ARBA00004625"/>
    </source>
</evidence>
<keyword evidence="10" id="KW-1038">Host endoplasmic reticulum</keyword>
<evidence type="ECO:0000256" key="12">
    <source>
        <dbReference type="ARBA" id="ARBA00033148"/>
    </source>
</evidence>
<dbReference type="GO" id="GO:0044167">
    <property type="term" value="C:host cell endoplasmic reticulum membrane"/>
    <property type="evidence" value="ECO:0007669"/>
    <property type="project" value="UniProtKB-SubCell"/>
</dbReference>
<keyword evidence="7 13" id="KW-1133">Transmembrane helix</keyword>
<evidence type="ECO:0000256" key="7">
    <source>
        <dbReference type="ARBA" id="ARBA00022989"/>
    </source>
</evidence>
<evidence type="ECO:0000256" key="5">
    <source>
        <dbReference type="ARBA" id="ARBA00022692"/>
    </source>
</evidence>
<evidence type="ECO:0000256" key="2">
    <source>
        <dbReference type="ARBA" id="ARBA00010355"/>
    </source>
</evidence>
<sequence length="75" mass="8294">MFLRDIIIITLISIFTYLLIVGISRINFEGCTIILTGESFRLINCDSTSNLAEIVSNLRVSDVLKGDGNFPIKDG</sequence>
<keyword evidence="9 13" id="KW-0472">Membrane</keyword>
<keyword evidence="4" id="KW-0813">Transport</keyword>
<evidence type="ECO:0000256" key="8">
    <source>
        <dbReference type="ARBA" id="ARBA00023031"/>
    </source>
</evidence>
<name>A0AAU7L1Y8_9VIRU</name>
<evidence type="ECO:0000313" key="14">
    <source>
        <dbReference type="EMBL" id="XBO81373.1"/>
    </source>
</evidence>
<organism evidence="14">
    <name type="scientific">Hibiscus chlorotic speck associated virus 3</name>
    <dbReference type="NCBI Taxonomy" id="3143944"/>
    <lineage>
        <taxon>Viruses</taxon>
        <taxon>Riboviria</taxon>
        <taxon>Orthornavirae</taxon>
        <taxon>Kitrinoviricota</taxon>
        <taxon>Alsuviricetes</taxon>
        <taxon>Tymovirales</taxon>
        <taxon>Betaflexiviridae</taxon>
    </lineage>
</organism>
<evidence type="ECO:0000256" key="6">
    <source>
        <dbReference type="ARBA" id="ARBA00022870"/>
    </source>
</evidence>
<keyword evidence="5 13" id="KW-0812">Transmembrane</keyword>
<evidence type="ECO:0000256" key="10">
    <source>
        <dbReference type="ARBA" id="ARBA00023184"/>
    </source>
</evidence>
<evidence type="ECO:0000256" key="4">
    <source>
        <dbReference type="ARBA" id="ARBA00022448"/>
    </source>
</evidence>
<reference evidence="14" key="1">
    <citation type="submission" date="2024-03" db="EMBL/GenBank/DDBJ databases">
        <title>Genome sequences of five novel members of the Betaflexiviridae infecting Hibiscus rosa-sinensis in Australia.</title>
        <authorList>
            <person name="Bromfield L.R."/>
            <person name="Tran N."/>
            <person name="Chao H.-Y."/>
            <person name="Sharman M."/>
            <person name="Campbell P.R."/>
            <person name="Geering A."/>
        </authorList>
    </citation>
    <scope>NUCLEOTIDE SEQUENCE</scope>
    <source>
        <strain evidence="14">Gp3</strain>
    </source>
</reference>
<comment type="similarity">
    <text evidence="2">Belongs to the Tymovirales TGBp3 protein family.</text>
</comment>
<dbReference type="GO" id="GO:0046740">
    <property type="term" value="P:transport of virus in host, cell to cell"/>
    <property type="evidence" value="ECO:0007669"/>
    <property type="project" value="UniProtKB-KW"/>
</dbReference>
<protein>
    <recommendedName>
        <fullName evidence="3">Movement protein TGBp3</fullName>
    </recommendedName>
    <alternativeName>
        <fullName evidence="12">Triple gene block 3 protein</fullName>
    </alternativeName>
</protein>
<feature type="transmembrane region" description="Helical" evidence="13">
    <location>
        <begin position="6"/>
        <end position="23"/>
    </location>
</feature>
<keyword evidence="6" id="KW-1043">Host membrane</keyword>
<evidence type="ECO:0000256" key="11">
    <source>
        <dbReference type="ARBA" id="ARBA00025270"/>
    </source>
</evidence>
<dbReference type="EMBL" id="PP531520">
    <property type="protein sequence ID" value="XBO81373.1"/>
    <property type="molecule type" value="Genomic_RNA"/>
</dbReference>